<dbReference type="Proteomes" id="UP000519023">
    <property type="component" value="Unassembled WGS sequence"/>
</dbReference>
<dbReference type="AlphaFoldDB" id="A0A7X9WY94"/>
<accession>A0A7X9WY94</accession>
<dbReference type="EMBL" id="JABBFV010000016">
    <property type="protein sequence ID" value="NML12136.1"/>
    <property type="molecule type" value="Genomic_DNA"/>
</dbReference>
<dbReference type="SUPFAM" id="SSF54427">
    <property type="entry name" value="NTF2-like"/>
    <property type="match status" value="1"/>
</dbReference>
<evidence type="ECO:0000313" key="3">
    <source>
        <dbReference type="Proteomes" id="UP000519023"/>
    </source>
</evidence>
<protein>
    <submittedName>
        <fullName evidence="2">SnoaL-like domain-containing protein</fullName>
    </submittedName>
</protein>
<comment type="caution">
    <text evidence="2">The sequence shown here is derived from an EMBL/GenBank/DDBJ whole genome shotgun (WGS) entry which is preliminary data.</text>
</comment>
<evidence type="ECO:0000259" key="1">
    <source>
        <dbReference type="Pfam" id="PF12680"/>
    </source>
</evidence>
<dbReference type="InterPro" id="IPR037401">
    <property type="entry name" value="SnoaL-like"/>
</dbReference>
<dbReference type="Pfam" id="PF12680">
    <property type="entry name" value="SnoaL_2"/>
    <property type="match status" value="1"/>
</dbReference>
<evidence type="ECO:0000313" key="2">
    <source>
        <dbReference type="EMBL" id="NML12136.1"/>
    </source>
</evidence>
<organism evidence="2 3">
    <name type="scientific">Sphingobium psychrophilum</name>
    <dbReference type="NCBI Taxonomy" id="2728834"/>
    <lineage>
        <taxon>Bacteria</taxon>
        <taxon>Pseudomonadati</taxon>
        <taxon>Pseudomonadota</taxon>
        <taxon>Alphaproteobacteria</taxon>
        <taxon>Sphingomonadales</taxon>
        <taxon>Sphingomonadaceae</taxon>
        <taxon>Sphingobium</taxon>
    </lineage>
</organism>
<dbReference type="Gene3D" id="3.10.450.50">
    <property type="match status" value="1"/>
</dbReference>
<dbReference type="InterPro" id="IPR032710">
    <property type="entry name" value="NTF2-like_dom_sf"/>
</dbReference>
<sequence length="145" mass="16033">MREPKTLAASFLASFSSGDVEVILDHLAEDATWWVLGSLDGMSGTIDKATLGNLLRRVKPLYADGALTITPFDMISEGQQVAAEALSHAKLRDGREYANAYHFRFEIDEDRIVSVREYSDTQHMLEIFGPQAQACAQGDVSRSPR</sequence>
<reference evidence="2 3" key="1">
    <citation type="submission" date="2020-04" db="EMBL/GenBank/DDBJ databases">
        <title>Sphingobium sp. AR-3-1 isolated from Arctic soil.</title>
        <authorList>
            <person name="Dahal R.H."/>
            <person name="Chaudhary D.K."/>
        </authorList>
    </citation>
    <scope>NUCLEOTIDE SEQUENCE [LARGE SCALE GENOMIC DNA]</scope>
    <source>
        <strain evidence="2 3">AR-3-1</strain>
    </source>
</reference>
<name>A0A7X9WY94_9SPHN</name>
<feature type="domain" description="SnoaL-like" evidence="1">
    <location>
        <begin position="10"/>
        <end position="114"/>
    </location>
</feature>
<keyword evidence="3" id="KW-1185">Reference proteome</keyword>
<proteinExistence type="predicted"/>
<gene>
    <name evidence="2" type="ORF">HHL08_18625</name>
</gene>